<evidence type="ECO:0008006" key="5">
    <source>
        <dbReference type="Google" id="ProtNLM"/>
    </source>
</evidence>
<name>A0A4U8T210_9HELI</name>
<evidence type="ECO:0000256" key="2">
    <source>
        <dbReference type="SAM" id="SignalP"/>
    </source>
</evidence>
<evidence type="ECO:0000256" key="1">
    <source>
        <dbReference type="SAM" id="MobiDB-lite"/>
    </source>
</evidence>
<accession>A0A4U8T210</accession>
<dbReference type="Gene3D" id="2.20.110.10">
    <property type="entry name" value="Histone H3 K4-specific methyltransferase SET7/9 N-terminal domain"/>
    <property type="match status" value="1"/>
</dbReference>
<reference evidence="3 4" key="1">
    <citation type="journal article" date="2014" name="Genome Announc.">
        <title>Draft genome sequences of eight enterohepatic helicobacter species isolated from both laboratory and wild rodents.</title>
        <authorList>
            <person name="Sheh A."/>
            <person name="Shen Z."/>
            <person name="Fox J.G."/>
        </authorList>
    </citation>
    <scope>NUCLEOTIDE SEQUENCE [LARGE SCALE GENOMIC DNA]</scope>
    <source>
        <strain evidence="3 4">MIT 96-1001</strain>
    </source>
</reference>
<evidence type="ECO:0000313" key="3">
    <source>
        <dbReference type="EMBL" id="TLD92567.1"/>
    </source>
</evidence>
<proteinExistence type="predicted"/>
<dbReference type="RefSeq" id="WP_034585822.1">
    <property type="nucleotide sequence ID" value="NZ_JRPE02000005.1"/>
</dbReference>
<feature type="region of interest" description="Disordered" evidence="1">
    <location>
        <begin position="31"/>
        <end position="116"/>
    </location>
</feature>
<feature type="compositionally biased region" description="Low complexity" evidence="1">
    <location>
        <begin position="57"/>
        <end position="69"/>
    </location>
</feature>
<dbReference type="Proteomes" id="UP000029921">
    <property type="component" value="Unassembled WGS sequence"/>
</dbReference>
<gene>
    <name evidence="3" type="ORF">LS74_004325</name>
</gene>
<dbReference type="Pfam" id="PF07661">
    <property type="entry name" value="MORN_2"/>
    <property type="match status" value="2"/>
</dbReference>
<feature type="signal peptide" evidence="2">
    <location>
        <begin position="1"/>
        <end position="27"/>
    </location>
</feature>
<dbReference type="EMBL" id="JRPE02000005">
    <property type="protein sequence ID" value="TLD92567.1"/>
    <property type="molecule type" value="Genomic_DNA"/>
</dbReference>
<feature type="chain" id="PRO_5020328615" description="Toxin-antitoxin system YwqK family antitoxin" evidence="2">
    <location>
        <begin position="28"/>
        <end position="281"/>
    </location>
</feature>
<feature type="compositionally biased region" description="Polar residues" evidence="1">
    <location>
        <begin position="31"/>
        <end position="51"/>
    </location>
</feature>
<dbReference type="SUPFAM" id="SSF82185">
    <property type="entry name" value="Histone H3 K4-specific methyltransferase SET7/9 N-terminal domain"/>
    <property type="match status" value="1"/>
</dbReference>
<organism evidence="3 4">
    <name type="scientific">Helicobacter magdeburgensis</name>
    <dbReference type="NCBI Taxonomy" id="471858"/>
    <lineage>
        <taxon>Bacteria</taxon>
        <taxon>Pseudomonadati</taxon>
        <taxon>Campylobacterota</taxon>
        <taxon>Epsilonproteobacteria</taxon>
        <taxon>Campylobacterales</taxon>
        <taxon>Helicobacteraceae</taxon>
        <taxon>Helicobacter</taxon>
    </lineage>
</organism>
<dbReference type="InterPro" id="IPR011652">
    <property type="entry name" value="MORN_2"/>
</dbReference>
<dbReference type="PROSITE" id="PS51257">
    <property type="entry name" value="PROKAR_LIPOPROTEIN"/>
    <property type="match status" value="1"/>
</dbReference>
<dbReference type="Gene3D" id="3.90.930.1">
    <property type="match status" value="1"/>
</dbReference>
<dbReference type="AlphaFoldDB" id="A0A4U8T210"/>
<evidence type="ECO:0000313" key="4">
    <source>
        <dbReference type="Proteomes" id="UP000029921"/>
    </source>
</evidence>
<comment type="caution">
    <text evidence="3">The sequence shown here is derived from an EMBL/GenBank/DDBJ whole genome shotgun (WGS) entry which is preliminary data.</text>
</comment>
<keyword evidence="2" id="KW-0732">Signal</keyword>
<feature type="compositionally biased region" description="Low complexity" evidence="1">
    <location>
        <begin position="82"/>
        <end position="94"/>
    </location>
</feature>
<keyword evidence="4" id="KW-1185">Reference proteome</keyword>
<sequence>MTKGKIITKACSFLIFCYVLGFLTACQQEPTPQEATISTPAKTLTQKQNENAKSKQKQPTQKPTQTSAKNAIKDSISNPAQNPTNESNTSTPSSQKEQDFMASTEPLSPQKSQTHKKAYTQEMLENITGEEKNEQIQEDGRTYNAQITYKNGTKIKHGKEILYYLDGGVAQRAFYVDGKREGLFQMFSQKGVLIYEAHYRNGLLHGPCRLFDVTSGKIKSEMNFAYGLQEGQMNIYDIKSGKLWHQLHYKQGKKEGRAVEFDESGKIVREVFYSQDMEIKR</sequence>
<protein>
    <recommendedName>
        <fullName evidence="5">Toxin-antitoxin system YwqK family antitoxin</fullName>
    </recommendedName>
</protein>